<feature type="domain" description="FHA" evidence="2">
    <location>
        <begin position="67"/>
        <end position="103"/>
    </location>
</feature>
<feature type="compositionally biased region" description="Basic and acidic residues" evidence="1">
    <location>
        <begin position="304"/>
        <end position="317"/>
    </location>
</feature>
<dbReference type="RefSeq" id="XP_012186923.1">
    <property type="nucleotide sequence ID" value="XM_012331533.1"/>
</dbReference>
<evidence type="ECO:0000259" key="2">
    <source>
        <dbReference type="PROSITE" id="PS50006"/>
    </source>
</evidence>
<dbReference type="SUPFAM" id="SSF49879">
    <property type="entry name" value="SMAD/FHA domain"/>
    <property type="match status" value="1"/>
</dbReference>
<dbReference type="eggNOG" id="ENOG502TD4N">
    <property type="taxonomic scope" value="Eukaryota"/>
</dbReference>
<dbReference type="InterPro" id="IPR008984">
    <property type="entry name" value="SMAD_FHA_dom_sf"/>
</dbReference>
<organism evidence="3 4">
    <name type="scientific">Pseudozyma hubeiensis (strain SY62)</name>
    <name type="common">Yeast</name>
    <dbReference type="NCBI Taxonomy" id="1305764"/>
    <lineage>
        <taxon>Eukaryota</taxon>
        <taxon>Fungi</taxon>
        <taxon>Dikarya</taxon>
        <taxon>Basidiomycota</taxon>
        <taxon>Ustilaginomycotina</taxon>
        <taxon>Ustilaginomycetes</taxon>
        <taxon>Ustilaginales</taxon>
        <taxon>Ustilaginaceae</taxon>
        <taxon>Pseudozyma</taxon>
    </lineage>
</organism>
<dbReference type="GeneID" id="24106202"/>
<dbReference type="OrthoDB" id="687730at2759"/>
<dbReference type="EMBL" id="DF238775">
    <property type="protein sequence ID" value="GAC93336.1"/>
    <property type="molecule type" value="Genomic_DNA"/>
</dbReference>
<dbReference type="PROSITE" id="PS50006">
    <property type="entry name" value="FHA_DOMAIN"/>
    <property type="match status" value="1"/>
</dbReference>
<dbReference type="HOGENOM" id="CLU_511081_0_0_1"/>
<feature type="region of interest" description="Disordered" evidence="1">
    <location>
        <begin position="283"/>
        <end position="392"/>
    </location>
</feature>
<keyword evidence="4" id="KW-1185">Reference proteome</keyword>
<name>R9NXN2_PSEHS</name>
<sequence>MSSIASASELGGLELVWTNPSPTGPTRTSRTDPQDFIVFRLDPGTVRTVCRSGLEQAAAPINNLDTDISFPGAKVVSREHASLEWRDGSLILQDRGSIHGTYVARFNSTFTGNVDLSHIDDALYLPKTRVNGVLPLHFGDLIEFGRACSRSETTYFPVRCYVRPALGNFEPIGSTAFKPGSFSFAHTIDLTSEDEVSDGDDVQELDTVANSTFETPSLEDVEDYISESDSDESTDPFDVPSVHWVHEVIEAASELDSLEREKLEAKTLGEDYMSSYKATQECHSPATSVEAASPIPTISDNTSDVEKLERAEAEESQIRSSLKRKLDEDEAADSNAGRGTTFSAASSPLESAVVPSPELSEQTPDSSPPATATESSSSLPSPVKKRRSQLYLRKRGNAAVRPSICRARQVKTIMAKAICTTRYCRGLQTHTHIGSSENGTHDEDVNRVMTGTAVLSFRLYKLARLELIPMARIETS</sequence>
<protein>
    <recommendedName>
        <fullName evidence="2">FHA domain-containing protein</fullName>
    </recommendedName>
</protein>
<dbReference type="CDD" id="cd00060">
    <property type="entry name" value="FHA"/>
    <property type="match status" value="1"/>
</dbReference>
<evidence type="ECO:0000313" key="4">
    <source>
        <dbReference type="Proteomes" id="UP000014071"/>
    </source>
</evidence>
<dbReference type="STRING" id="1305764.R9NXN2"/>
<dbReference type="InterPro" id="IPR000253">
    <property type="entry name" value="FHA_dom"/>
</dbReference>
<dbReference type="Pfam" id="PF00498">
    <property type="entry name" value="FHA"/>
    <property type="match status" value="1"/>
</dbReference>
<dbReference type="Gene3D" id="2.60.200.20">
    <property type="match status" value="1"/>
</dbReference>
<evidence type="ECO:0000256" key="1">
    <source>
        <dbReference type="SAM" id="MobiDB-lite"/>
    </source>
</evidence>
<dbReference type="Proteomes" id="UP000014071">
    <property type="component" value="Unassembled WGS sequence"/>
</dbReference>
<feature type="compositionally biased region" description="Low complexity" evidence="1">
    <location>
        <begin position="363"/>
        <end position="382"/>
    </location>
</feature>
<reference evidence="4" key="1">
    <citation type="journal article" date="2013" name="Genome Announc.">
        <title>Draft genome sequence of the basidiomycetous yeast-like fungus Pseudozyma hubeiensis SY62, which produces an abundant amount of the biosurfactant mannosylerythritol lipids.</title>
        <authorList>
            <person name="Konishi M."/>
            <person name="Hatada Y."/>
            <person name="Horiuchi J."/>
        </authorList>
    </citation>
    <scope>NUCLEOTIDE SEQUENCE [LARGE SCALE GENOMIC DNA]</scope>
    <source>
        <strain evidence="4">SY62</strain>
    </source>
</reference>
<proteinExistence type="predicted"/>
<feature type="compositionally biased region" description="Polar residues" evidence="1">
    <location>
        <begin position="337"/>
        <end position="349"/>
    </location>
</feature>
<feature type="compositionally biased region" description="Basic residues" evidence="1">
    <location>
        <begin position="383"/>
        <end position="392"/>
    </location>
</feature>
<dbReference type="AlphaFoldDB" id="R9NXN2"/>
<accession>R9NXN2</accession>
<gene>
    <name evidence="3" type="ORF">PHSY_000901</name>
</gene>
<evidence type="ECO:0000313" key="3">
    <source>
        <dbReference type="EMBL" id="GAC93336.1"/>
    </source>
</evidence>